<dbReference type="SUPFAM" id="SSF53474">
    <property type="entry name" value="alpha/beta-Hydrolases"/>
    <property type="match status" value="1"/>
</dbReference>
<reference evidence="1" key="1">
    <citation type="submission" date="2023-06" db="EMBL/GenBank/DDBJ databases">
        <title>Genome-scale phylogeny and comparative genomics of the fungal order Sordariales.</title>
        <authorList>
            <consortium name="Lawrence Berkeley National Laboratory"/>
            <person name="Hensen N."/>
            <person name="Bonometti L."/>
            <person name="Westerberg I."/>
            <person name="Brannstrom I.O."/>
            <person name="Guillou S."/>
            <person name="Cros-Aarteil S."/>
            <person name="Calhoun S."/>
            <person name="Haridas S."/>
            <person name="Kuo A."/>
            <person name="Mondo S."/>
            <person name="Pangilinan J."/>
            <person name="Riley R."/>
            <person name="Labutti K."/>
            <person name="Andreopoulos B."/>
            <person name="Lipzen A."/>
            <person name="Chen C."/>
            <person name="Yanf M."/>
            <person name="Daum C."/>
            <person name="Ng V."/>
            <person name="Clum A."/>
            <person name="Steindorff A."/>
            <person name="Ohm R."/>
            <person name="Martin F."/>
            <person name="Silar P."/>
            <person name="Natvig D."/>
            <person name="Lalanne C."/>
            <person name="Gautier V."/>
            <person name="Ament-Velasquez S.L."/>
            <person name="Kruys A."/>
            <person name="Hutchinson M.I."/>
            <person name="Powell A.J."/>
            <person name="Barry K."/>
            <person name="Miller A.N."/>
            <person name="Grigoriev I.V."/>
            <person name="Debuchy R."/>
            <person name="Gladieux P."/>
            <person name="Thoren M.H."/>
            <person name="Johannesson H."/>
        </authorList>
    </citation>
    <scope>NUCLEOTIDE SEQUENCE</scope>
    <source>
        <strain evidence="1">SMH2532-1</strain>
    </source>
</reference>
<dbReference type="PANTHER" id="PTHR31591">
    <property type="entry name" value="UPF0613 PROTEIN PB24D3.06C"/>
    <property type="match status" value="1"/>
</dbReference>
<dbReference type="InterPro" id="IPR013744">
    <property type="entry name" value="SidJ"/>
</dbReference>
<evidence type="ECO:0008006" key="3">
    <source>
        <dbReference type="Google" id="ProtNLM"/>
    </source>
</evidence>
<gene>
    <name evidence="1" type="ORF">B0T16DRAFT_338188</name>
</gene>
<comment type="caution">
    <text evidence="1">The sequence shown here is derived from an EMBL/GenBank/DDBJ whole genome shotgun (WGS) entry which is preliminary data.</text>
</comment>
<dbReference type="InterPro" id="IPR029058">
    <property type="entry name" value="AB_hydrolase_fold"/>
</dbReference>
<dbReference type="Gene3D" id="3.40.50.1820">
    <property type="entry name" value="alpha/beta hydrolase"/>
    <property type="match status" value="1"/>
</dbReference>
<organism evidence="1 2">
    <name type="scientific">Cercophora newfieldiana</name>
    <dbReference type="NCBI Taxonomy" id="92897"/>
    <lineage>
        <taxon>Eukaryota</taxon>
        <taxon>Fungi</taxon>
        <taxon>Dikarya</taxon>
        <taxon>Ascomycota</taxon>
        <taxon>Pezizomycotina</taxon>
        <taxon>Sordariomycetes</taxon>
        <taxon>Sordariomycetidae</taxon>
        <taxon>Sordariales</taxon>
        <taxon>Lasiosphaeriaceae</taxon>
        <taxon>Cercophora</taxon>
    </lineage>
</organism>
<dbReference type="AlphaFoldDB" id="A0AA39XQS5"/>
<keyword evidence="2" id="KW-1185">Reference proteome</keyword>
<protein>
    <recommendedName>
        <fullName evidence="3">Dolichol-phosphate mannosyltransferase</fullName>
    </recommendedName>
</protein>
<sequence length="292" mass="32226">MPYPVTVHPFPSATRWSCAYERGNANARNAFVYIGGLTGGPQAIDLAQIDEAFRTSKTVSYSIWEFRMRSSYTGFGYSSLANDADDVASFVKYLRSLGKERVVLMGHSTGCQDCMEYSNKEKYSESPAVDGYILLAPVSDREMAGLFIPPDVLEESVKAARELIDQGREREIMPKGSIPEIFQSPVTAYRWYSLAAKGGDDDFFSSDLPDERLATTFGRVDKPIMFLPCGEDELVPPNVDRSGLLSRWVTMCPTGLASPLSDFVPGANHIVSSPDAWAWIAKKVVGFLEALE</sequence>
<dbReference type="EMBL" id="JAULSV010000007">
    <property type="protein sequence ID" value="KAK0638504.1"/>
    <property type="molecule type" value="Genomic_DNA"/>
</dbReference>
<dbReference type="PANTHER" id="PTHR31591:SF7">
    <property type="entry name" value="DUF1749-DOMAIN-CONTAINING PROTEIN"/>
    <property type="match status" value="1"/>
</dbReference>
<name>A0AA39XQS5_9PEZI</name>
<proteinExistence type="predicted"/>
<evidence type="ECO:0000313" key="2">
    <source>
        <dbReference type="Proteomes" id="UP001174936"/>
    </source>
</evidence>
<accession>A0AA39XQS5</accession>
<evidence type="ECO:0000313" key="1">
    <source>
        <dbReference type="EMBL" id="KAK0638504.1"/>
    </source>
</evidence>
<dbReference type="Proteomes" id="UP001174936">
    <property type="component" value="Unassembled WGS sequence"/>
</dbReference>
<dbReference type="Pfam" id="PF08538">
    <property type="entry name" value="DUF1749"/>
    <property type="match status" value="1"/>
</dbReference>